<dbReference type="HOGENOM" id="CLU_3134464_0_0_3"/>
<dbReference type="AlphaFoldDB" id="B4VR10"/>
<keyword evidence="2" id="KW-1185">Reference proteome</keyword>
<sequence>MLATNTQFKCITAYQGDLVPPESCPQQRNQVNLAKGDFIGLGINRALKG</sequence>
<name>B4VR10_9CYAN</name>
<gene>
    <name evidence="1" type="ORF">MC7420_6425</name>
</gene>
<dbReference type="EMBL" id="DS989848">
    <property type="protein sequence ID" value="EDX75770.1"/>
    <property type="molecule type" value="Genomic_DNA"/>
</dbReference>
<dbReference type="RefSeq" id="WP_006100908.1">
    <property type="nucleotide sequence ID" value="NZ_DS989848.1"/>
</dbReference>
<accession>B4VR10</accession>
<reference evidence="1 2" key="1">
    <citation type="submission" date="2008-07" db="EMBL/GenBank/DDBJ databases">
        <authorList>
            <person name="Tandeau de Marsac N."/>
            <person name="Ferriera S."/>
            <person name="Johnson J."/>
            <person name="Kravitz S."/>
            <person name="Beeson K."/>
            <person name="Sutton G."/>
            <person name="Rogers Y.-H."/>
            <person name="Friedman R."/>
            <person name="Frazier M."/>
            <person name="Venter J.C."/>
        </authorList>
    </citation>
    <scope>NUCLEOTIDE SEQUENCE [LARGE SCALE GENOMIC DNA]</scope>
    <source>
        <strain evidence="1 2">PCC 7420</strain>
    </source>
</reference>
<evidence type="ECO:0000313" key="2">
    <source>
        <dbReference type="Proteomes" id="UP000003835"/>
    </source>
</evidence>
<proteinExistence type="predicted"/>
<organism evidence="1 2">
    <name type="scientific">Coleofasciculus chthonoplastes PCC 7420</name>
    <dbReference type="NCBI Taxonomy" id="118168"/>
    <lineage>
        <taxon>Bacteria</taxon>
        <taxon>Bacillati</taxon>
        <taxon>Cyanobacteriota</taxon>
        <taxon>Cyanophyceae</taxon>
        <taxon>Coleofasciculales</taxon>
        <taxon>Coleofasciculaceae</taxon>
        <taxon>Coleofasciculus</taxon>
    </lineage>
</organism>
<protein>
    <submittedName>
        <fullName evidence="1">Uncharacterized protein</fullName>
    </submittedName>
</protein>
<dbReference type="Proteomes" id="UP000003835">
    <property type="component" value="Unassembled WGS sequence"/>
</dbReference>
<evidence type="ECO:0000313" key="1">
    <source>
        <dbReference type="EMBL" id="EDX75770.1"/>
    </source>
</evidence>